<dbReference type="PANTHER" id="PTHR14136:SF37">
    <property type="entry name" value="PENTAPEPTIDE REPEAT-CONTAINING PROTEIN"/>
    <property type="match status" value="1"/>
</dbReference>
<dbReference type="AlphaFoldDB" id="A0A6N9UJK7"/>
<keyword evidence="2" id="KW-1185">Reference proteome</keyword>
<organism evidence="1 2">
    <name type="scientific">Streptomyces coelicoflavus</name>
    <dbReference type="NCBI Taxonomy" id="285562"/>
    <lineage>
        <taxon>Bacteria</taxon>
        <taxon>Bacillati</taxon>
        <taxon>Actinomycetota</taxon>
        <taxon>Actinomycetes</taxon>
        <taxon>Kitasatosporales</taxon>
        <taxon>Streptomycetaceae</taxon>
        <taxon>Streptomyces</taxon>
    </lineage>
</organism>
<gene>
    <name evidence="1" type="ORF">G3I46_16370</name>
</gene>
<dbReference type="RefSeq" id="WP_164140525.1">
    <property type="nucleotide sequence ID" value="NZ_JAAGMB010000354.1"/>
</dbReference>
<dbReference type="PANTHER" id="PTHR14136">
    <property type="entry name" value="BTB_POZ DOMAIN-CONTAINING PROTEIN KCTD9"/>
    <property type="match status" value="1"/>
</dbReference>
<evidence type="ECO:0000313" key="1">
    <source>
        <dbReference type="EMBL" id="NEB18071.1"/>
    </source>
</evidence>
<dbReference type="SUPFAM" id="SSF141571">
    <property type="entry name" value="Pentapeptide repeat-like"/>
    <property type="match status" value="1"/>
</dbReference>
<evidence type="ECO:0000313" key="2">
    <source>
        <dbReference type="Proteomes" id="UP000469545"/>
    </source>
</evidence>
<accession>A0A6N9UJK7</accession>
<dbReference type="InterPro" id="IPR001646">
    <property type="entry name" value="5peptide_repeat"/>
</dbReference>
<dbReference type="EMBL" id="JAAGMB010000354">
    <property type="protein sequence ID" value="NEB18071.1"/>
    <property type="molecule type" value="Genomic_DNA"/>
</dbReference>
<sequence>MREHTADRTDTPAPAELRGDCGSCFGLCCVALPFARSADFAVDKDAGTPCANLRTDHRCGIHATLRERGFSGCTVYDCFGAGQRVSQVTFGGVDWRGGPPERGRGMFDVFPVVRQLHELLWYLTEALTLPAARPLHADLRRTLDDTERLAGGTPGELAALDVAAHRQRVNVLLLRTSELVRAGARGRKKNRRNADLMGARLRGADLAGADLRGAYLIAADLTGADLRGADLIGADLRDAELTDADLTGAFFLTQPQVNAARGGPGTRLPDSVTRPVHWTAGR</sequence>
<dbReference type="Proteomes" id="UP000469545">
    <property type="component" value="Unassembled WGS sequence"/>
</dbReference>
<comment type="caution">
    <text evidence="1">The sequence shown here is derived from an EMBL/GenBank/DDBJ whole genome shotgun (WGS) entry which is preliminary data.</text>
</comment>
<reference evidence="1 2" key="1">
    <citation type="submission" date="2020-01" db="EMBL/GenBank/DDBJ databases">
        <title>Insect and environment-associated Actinomycetes.</title>
        <authorList>
            <person name="Currrie C."/>
            <person name="Chevrette M."/>
            <person name="Carlson C."/>
            <person name="Stubbendieck R."/>
            <person name="Wendt-Pienkowski E."/>
        </authorList>
    </citation>
    <scope>NUCLEOTIDE SEQUENCE [LARGE SCALE GENOMIC DNA]</scope>
    <source>
        <strain evidence="1 2">SID14172</strain>
    </source>
</reference>
<name>A0A6N9UJK7_9ACTN</name>
<dbReference type="Gene3D" id="2.160.20.80">
    <property type="entry name" value="E3 ubiquitin-protein ligase SopA"/>
    <property type="match status" value="1"/>
</dbReference>
<proteinExistence type="predicted"/>
<dbReference type="InterPro" id="IPR051082">
    <property type="entry name" value="Pentapeptide-BTB/POZ_domain"/>
</dbReference>
<dbReference type="Pfam" id="PF00805">
    <property type="entry name" value="Pentapeptide"/>
    <property type="match status" value="1"/>
</dbReference>
<protein>
    <submittedName>
        <fullName evidence="1">Pentapeptide repeat-containing protein</fullName>
    </submittedName>
</protein>